<dbReference type="PANTHER" id="PTHR12442">
    <property type="entry name" value="DYNEIN INTERMEDIATE CHAIN"/>
    <property type="match status" value="1"/>
</dbReference>
<evidence type="ECO:0000256" key="2">
    <source>
        <dbReference type="ARBA" id="ARBA00022490"/>
    </source>
</evidence>
<dbReference type="InterPro" id="IPR015943">
    <property type="entry name" value="WD40/YVTN_repeat-like_dom_sf"/>
</dbReference>
<dbReference type="GO" id="GO:0005737">
    <property type="term" value="C:cytoplasm"/>
    <property type="evidence" value="ECO:0007669"/>
    <property type="project" value="UniProtKB-SubCell"/>
</dbReference>
<dbReference type="PANTHER" id="PTHR12442:SF22">
    <property type="entry name" value="CYTOPLASMIC DYNEIN 1 INTERMEDIATE CHAIN-RELATED"/>
    <property type="match status" value="1"/>
</dbReference>
<keyword evidence="3" id="KW-0853">WD repeat</keyword>
<evidence type="ECO:0000313" key="6">
    <source>
        <dbReference type="EMBL" id="KAF2857868.1"/>
    </source>
</evidence>
<dbReference type="SMART" id="SM00320">
    <property type="entry name" value="WD40"/>
    <property type="match status" value="6"/>
</dbReference>
<evidence type="ECO:0000256" key="5">
    <source>
        <dbReference type="SAM" id="MobiDB-lite"/>
    </source>
</evidence>
<gene>
    <name evidence="6" type="ORF">K470DRAFT_260410</name>
</gene>
<dbReference type="EMBL" id="MU006025">
    <property type="protein sequence ID" value="KAF2857868.1"/>
    <property type="molecule type" value="Genomic_DNA"/>
</dbReference>
<dbReference type="Proteomes" id="UP000799421">
    <property type="component" value="Unassembled WGS sequence"/>
</dbReference>
<accession>A0A6A7BTN9</accession>
<dbReference type="InterPro" id="IPR050687">
    <property type="entry name" value="Dynein_IC"/>
</dbReference>
<keyword evidence="4" id="KW-0677">Repeat</keyword>
<dbReference type="OrthoDB" id="366230at2759"/>
<evidence type="ECO:0000256" key="1">
    <source>
        <dbReference type="ARBA" id="ARBA00004496"/>
    </source>
</evidence>
<dbReference type="AlphaFoldDB" id="A0A6A7BTN9"/>
<proteinExistence type="predicted"/>
<protein>
    <submittedName>
        <fullName evidence="6">WD40 repeat-like protein</fullName>
    </submittedName>
</protein>
<evidence type="ECO:0000256" key="3">
    <source>
        <dbReference type="ARBA" id="ARBA00022574"/>
    </source>
</evidence>
<evidence type="ECO:0000313" key="7">
    <source>
        <dbReference type="Proteomes" id="UP000799421"/>
    </source>
</evidence>
<dbReference type="GO" id="GO:0045503">
    <property type="term" value="F:dynein light chain binding"/>
    <property type="evidence" value="ECO:0007669"/>
    <property type="project" value="TreeGrafter"/>
</dbReference>
<evidence type="ECO:0000256" key="4">
    <source>
        <dbReference type="ARBA" id="ARBA00022737"/>
    </source>
</evidence>
<organism evidence="6 7">
    <name type="scientific">Piedraia hortae CBS 480.64</name>
    <dbReference type="NCBI Taxonomy" id="1314780"/>
    <lineage>
        <taxon>Eukaryota</taxon>
        <taxon>Fungi</taxon>
        <taxon>Dikarya</taxon>
        <taxon>Ascomycota</taxon>
        <taxon>Pezizomycotina</taxon>
        <taxon>Dothideomycetes</taxon>
        <taxon>Dothideomycetidae</taxon>
        <taxon>Capnodiales</taxon>
        <taxon>Piedraiaceae</taxon>
        <taxon>Piedraia</taxon>
    </lineage>
</organism>
<sequence length="520" mass="57062">MYSKGVQTSLEESEEDEGSRRKRKLSARERDVEVEKLRQEIEAELKALHKLEADEPEPRRIRPLPAEELQAVAASQEFTSFIERSSKVAERALDEDYDILADYSLREGILQDGDSTLAGLSVRETASFSLPDSMGTHRMISSLDFSPKYPELLCAAYTKSQSNPHTPPGLLNVWNLHLKTRPEYSLHSTSDILSCIFHPYQPNLLLGGTYTGQVCLWDIRTGTGQPVSKTPLTGGRSGHAHPIYSLCVVGTLNASSIVSVSTDGVVCSWTPEMLSLPQEYLELHSTSPALFKTDEVAPTCISFPVGDPTVFLAGTEQGSILPVHRYDRAHAKAGVDTRVVYRGHTAPVTGVHCHPSRGPIDLADLCLSSGLDWSVKLWRTRPSATKEEVVAPLISFEKEDPVYDVMWHPLRPGVFATVDGAGHLDIHDLVRDKESYVARATTGESDALQGREVQASAQTSRLKSLNCLSWEKTAGKQVVVGGLEGKVTVFELGQDLTGPEPKKEVWSGLRSWIRGGAKAL</sequence>
<dbReference type="SUPFAM" id="SSF50978">
    <property type="entry name" value="WD40 repeat-like"/>
    <property type="match status" value="1"/>
</dbReference>
<feature type="compositionally biased region" description="Polar residues" evidence="5">
    <location>
        <begin position="1"/>
        <end position="10"/>
    </location>
</feature>
<dbReference type="InterPro" id="IPR001680">
    <property type="entry name" value="WD40_rpt"/>
</dbReference>
<reference evidence="6" key="1">
    <citation type="journal article" date="2020" name="Stud. Mycol.">
        <title>101 Dothideomycetes genomes: a test case for predicting lifestyles and emergence of pathogens.</title>
        <authorList>
            <person name="Haridas S."/>
            <person name="Albert R."/>
            <person name="Binder M."/>
            <person name="Bloem J."/>
            <person name="Labutti K."/>
            <person name="Salamov A."/>
            <person name="Andreopoulos B."/>
            <person name="Baker S."/>
            <person name="Barry K."/>
            <person name="Bills G."/>
            <person name="Bluhm B."/>
            <person name="Cannon C."/>
            <person name="Castanera R."/>
            <person name="Culley D."/>
            <person name="Daum C."/>
            <person name="Ezra D."/>
            <person name="Gonzalez J."/>
            <person name="Henrissat B."/>
            <person name="Kuo A."/>
            <person name="Liang C."/>
            <person name="Lipzen A."/>
            <person name="Lutzoni F."/>
            <person name="Magnuson J."/>
            <person name="Mondo S."/>
            <person name="Nolan M."/>
            <person name="Ohm R."/>
            <person name="Pangilinan J."/>
            <person name="Park H.-J."/>
            <person name="Ramirez L."/>
            <person name="Alfaro M."/>
            <person name="Sun H."/>
            <person name="Tritt A."/>
            <person name="Yoshinaga Y."/>
            <person name="Zwiers L.-H."/>
            <person name="Turgeon B."/>
            <person name="Goodwin S."/>
            <person name="Spatafora J."/>
            <person name="Crous P."/>
            <person name="Grigoriev I."/>
        </authorList>
    </citation>
    <scope>NUCLEOTIDE SEQUENCE</scope>
    <source>
        <strain evidence="6">CBS 480.64</strain>
    </source>
</reference>
<dbReference type="InterPro" id="IPR036322">
    <property type="entry name" value="WD40_repeat_dom_sf"/>
</dbReference>
<dbReference type="GO" id="GO:0045504">
    <property type="term" value="F:dynein heavy chain binding"/>
    <property type="evidence" value="ECO:0007669"/>
    <property type="project" value="TreeGrafter"/>
</dbReference>
<dbReference type="Gene3D" id="2.130.10.10">
    <property type="entry name" value="YVTN repeat-like/Quinoprotein amine dehydrogenase"/>
    <property type="match status" value="2"/>
</dbReference>
<name>A0A6A7BTN9_9PEZI</name>
<dbReference type="GO" id="GO:0010970">
    <property type="term" value="P:transport along microtubule"/>
    <property type="evidence" value="ECO:0007669"/>
    <property type="project" value="TreeGrafter"/>
</dbReference>
<comment type="subcellular location">
    <subcellularLocation>
        <location evidence="1">Cytoplasm</location>
    </subcellularLocation>
</comment>
<keyword evidence="2" id="KW-0963">Cytoplasm</keyword>
<keyword evidence="7" id="KW-1185">Reference proteome</keyword>
<dbReference type="GO" id="GO:0005868">
    <property type="term" value="C:cytoplasmic dynein complex"/>
    <property type="evidence" value="ECO:0007669"/>
    <property type="project" value="TreeGrafter"/>
</dbReference>
<dbReference type="Pfam" id="PF00400">
    <property type="entry name" value="WD40"/>
    <property type="match status" value="1"/>
</dbReference>
<feature type="region of interest" description="Disordered" evidence="5">
    <location>
        <begin position="1"/>
        <end position="31"/>
    </location>
</feature>